<proteinExistence type="predicted"/>
<reference evidence="1" key="1">
    <citation type="submission" date="2014-11" db="EMBL/GenBank/DDBJ databases">
        <authorList>
            <person name="Amaro Gonzalez C."/>
        </authorList>
    </citation>
    <scope>NUCLEOTIDE SEQUENCE</scope>
</reference>
<reference evidence="1" key="2">
    <citation type="journal article" date="2015" name="Fish Shellfish Immunol.">
        <title>Early steps in the European eel (Anguilla anguilla)-Vibrio vulnificus interaction in the gills: Role of the RtxA13 toxin.</title>
        <authorList>
            <person name="Callol A."/>
            <person name="Pajuelo D."/>
            <person name="Ebbesson L."/>
            <person name="Teles M."/>
            <person name="MacKenzie S."/>
            <person name="Amaro C."/>
        </authorList>
    </citation>
    <scope>NUCLEOTIDE SEQUENCE</scope>
</reference>
<protein>
    <submittedName>
        <fullName evidence="1">Uncharacterized protein</fullName>
    </submittedName>
</protein>
<dbReference type="EMBL" id="GBXM01081894">
    <property type="protein sequence ID" value="JAH26683.1"/>
    <property type="molecule type" value="Transcribed_RNA"/>
</dbReference>
<dbReference type="AlphaFoldDB" id="A0A0E9REB6"/>
<sequence length="19" mass="2032">MCSASALQIRGLVGRDSHM</sequence>
<organism evidence="1">
    <name type="scientific">Anguilla anguilla</name>
    <name type="common">European freshwater eel</name>
    <name type="synonym">Muraena anguilla</name>
    <dbReference type="NCBI Taxonomy" id="7936"/>
    <lineage>
        <taxon>Eukaryota</taxon>
        <taxon>Metazoa</taxon>
        <taxon>Chordata</taxon>
        <taxon>Craniata</taxon>
        <taxon>Vertebrata</taxon>
        <taxon>Euteleostomi</taxon>
        <taxon>Actinopterygii</taxon>
        <taxon>Neopterygii</taxon>
        <taxon>Teleostei</taxon>
        <taxon>Anguilliformes</taxon>
        <taxon>Anguillidae</taxon>
        <taxon>Anguilla</taxon>
    </lineage>
</organism>
<evidence type="ECO:0000313" key="1">
    <source>
        <dbReference type="EMBL" id="JAH26683.1"/>
    </source>
</evidence>
<name>A0A0E9REB6_ANGAN</name>
<accession>A0A0E9REB6</accession>